<dbReference type="InterPro" id="IPR032879">
    <property type="entry name" value="FixG_C"/>
</dbReference>
<dbReference type="GO" id="GO:0051539">
    <property type="term" value="F:4 iron, 4 sulfur cluster binding"/>
    <property type="evidence" value="ECO:0007669"/>
    <property type="project" value="UniProtKB-KW"/>
</dbReference>
<dbReference type="GO" id="GO:0046872">
    <property type="term" value="F:metal ion binding"/>
    <property type="evidence" value="ECO:0007669"/>
    <property type="project" value="UniProtKB-KW"/>
</dbReference>
<evidence type="ECO:0000256" key="3">
    <source>
        <dbReference type="ARBA" id="ARBA00022723"/>
    </source>
</evidence>
<dbReference type="NCBIfam" id="TIGR02745">
    <property type="entry name" value="ccoG_rdxA_fixG"/>
    <property type="match status" value="1"/>
</dbReference>
<dbReference type="PROSITE" id="PS51379">
    <property type="entry name" value="4FE4S_FER_2"/>
    <property type="match status" value="1"/>
</dbReference>
<dbReference type="SUPFAM" id="SSF54862">
    <property type="entry name" value="4Fe-4S ferredoxins"/>
    <property type="match status" value="1"/>
</dbReference>
<feature type="transmembrane region" description="Helical" evidence="7">
    <location>
        <begin position="42"/>
        <end position="66"/>
    </location>
</feature>
<protein>
    <submittedName>
        <fullName evidence="9">Cytochrome c oxidase accessory protein CcoG</fullName>
    </submittedName>
</protein>
<comment type="caution">
    <text evidence="9">The sequence shown here is derived from an EMBL/GenBank/DDBJ whole genome shotgun (WGS) entry which is preliminary data.</text>
</comment>
<dbReference type="InterPro" id="IPR017900">
    <property type="entry name" value="4Fe4S_Fe_S_CS"/>
</dbReference>
<dbReference type="RefSeq" id="WP_112305463.1">
    <property type="nucleotide sequence ID" value="NZ_QMDV01000002.1"/>
</dbReference>
<keyword evidence="3" id="KW-0479">Metal-binding</keyword>
<keyword evidence="1" id="KW-0813">Transport</keyword>
<dbReference type="AlphaFoldDB" id="A0A364RGA4"/>
<evidence type="ECO:0000256" key="1">
    <source>
        <dbReference type="ARBA" id="ARBA00022448"/>
    </source>
</evidence>
<feature type="transmembrane region" description="Helical" evidence="7">
    <location>
        <begin position="161"/>
        <end position="181"/>
    </location>
</feature>
<dbReference type="PROSITE" id="PS00198">
    <property type="entry name" value="4FE4S_FER_1"/>
    <property type="match status" value="1"/>
</dbReference>
<dbReference type="EMBL" id="QMDV01000002">
    <property type="protein sequence ID" value="RAU83313.1"/>
    <property type="molecule type" value="Genomic_DNA"/>
</dbReference>
<sequence length="467" mass="52918">MATKTKPTDEFRDHISTVDEQGKRVWVYPKKPKGKLYNYRKYVSYLFLALLAIGPFIKINGLPLLMLNIVERKFVIFGVLFWPQDFFILVLAFLALVVFIILFTIVYGRLFCGWICPQTIFLEMVFRRIEYAIEGDYTKQKALNKMPWNTEKILKKGSKTLVFLLISFLISNIFLAYIIGIDELQKIVVEGPLVHAAGFASLIGFTGVFYWVFASFREQVCTIVCPYGRLQGVMLDKKSLVVAYDYVRGEPRGKLRKNQERTEGDCIDCNQCVQVCPTGIDIRNGAQQLECINCTACIDACNDIMRMIDKPEGLIRFESEEGIAEGKKWKFLTTRVMGYTTVLAILLAALSVLLVLRDEAEATILRTPGQLYQKTADGNIKNLYNISIINKTNHTMPLRLKLMDKEGNITMVGRELILPAQGIVEGVFFAEIPQVQLKSMNAEVKIGIYAGDELITTENTKFLAPAN</sequence>
<reference evidence="9 10" key="2">
    <citation type="submission" date="2018-07" db="EMBL/GenBank/DDBJ databases">
        <title>Pontibacter sp. 2b14 genomic sequence and assembly.</title>
        <authorList>
            <person name="Du Z.-J."/>
        </authorList>
    </citation>
    <scope>NUCLEOTIDE SEQUENCE [LARGE SCALE GENOMIC DNA]</scope>
    <source>
        <strain evidence="9 10">2b14</strain>
    </source>
</reference>
<reference evidence="9 10" key="1">
    <citation type="submission" date="2018-06" db="EMBL/GenBank/DDBJ databases">
        <authorList>
            <person name="Liu Z.-W."/>
        </authorList>
    </citation>
    <scope>NUCLEOTIDE SEQUENCE [LARGE SCALE GENOMIC DNA]</scope>
    <source>
        <strain evidence="9 10">2b14</strain>
    </source>
</reference>
<feature type="domain" description="4Fe-4S ferredoxin-type" evidence="8">
    <location>
        <begin position="257"/>
        <end position="285"/>
    </location>
</feature>
<dbReference type="InterPro" id="IPR013783">
    <property type="entry name" value="Ig-like_fold"/>
</dbReference>
<evidence type="ECO:0000313" key="10">
    <source>
        <dbReference type="Proteomes" id="UP000251692"/>
    </source>
</evidence>
<dbReference type="InterPro" id="IPR017896">
    <property type="entry name" value="4Fe4S_Fe-S-bd"/>
</dbReference>
<gene>
    <name evidence="9" type="primary">ccoG</name>
    <name evidence="9" type="ORF">DP923_08890</name>
</gene>
<dbReference type="OrthoDB" id="9811700at2"/>
<organism evidence="9 10">
    <name type="scientific">Pontibacter arcticus</name>
    <dbReference type="NCBI Taxonomy" id="2080288"/>
    <lineage>
        <taxon>Bacteria</taxon>
        <taxon>Pseudomonadati</taxon>
        <taxon>Bacteroidota</taxon>
        <taxon>Cytophagia</taxon>
        <taxon>Cytophagales</taxon>
        <taxon>Hymenobacteraceae</taxon>
        <taxon>Pontibacter</taxon>
    </lineage>
</organism>
<dbReference type="Gene3D" id="1.10.1060.10">
    <property type="entry name" value="Alpha-helical ferredoxin"/>
    <property type="match status" value="1"/>
</dbReference>
<dbReference type="PANTHER" id="PTHR30176:SF3">
    <property type="entry name" value="FERREDOXIN-TYPE PROTEIN NAPH"/>
    <property type="match status" value="1"/>
</dbReference>
<keyword evidence="5" id="KW-0408">Iron</keyword>
<feature type="transmembrane region" description="Helical" evidence="7">
    <location>
        <begin position="336"/>
        <end position="356"/>
    </location>
</feature>
<name>A0A364RGA4_9BACT</name>
<dbReference type="Proteomes" id="UP000251692">
    <property type="component" value="Unassembled WGS sequence"/>
</dbReference>
<evidence type="ECO:0000259" key="8">
    <source>
        <dbReference type="PROSITE" id="PS51379"/>
    </source>
</evidence>
<dbReference type="InterPro" id="IPR051684">
    <property type="entry name" value="Electron_Trans/Redox"/>
</dbReference>
<keyword evidence="7" id="KW-0812">Transmembrane</keyword>
<keyword evidence="2" id="KW-0004">4Fe-4S</keyword>
<keyword evidence="6" id="KW-0411">Iron-sulfur</keyword>
<evidence type="ECO:0000256" key="7">
    <source>
        <dbReference type="SAM" id="Phobius"/>
    </source>
</evidence>
<dbReference type="InterPro" id="IPR009051">
    <property type="entry name" value="Helical_ferredxn"/>
</dbReference>
<evidence type="ECO:0000256" key="2">
    <source>
        <dbReference type="ARBA" id="ARBA00022485"/>
    </source>
</evidence>
<evidence type="ECO:0000313" key="9">
    <source>
        <dbReference type="EMBL" id="RAU83313.1"/>
    </source>
</evidence>
<dbReference type="InterPro" id="IPR014116">
    <property type="entry name" value="Cyt_c_oxidase_cbb3_FixG"/>
</dbReference>
<proteinExistence type="predicted"/>
<accession>A0A364RGA4</accession>
<evidence type="ECO:0000256" key="4">
    <source>
        <dbReference type="ARBA" id="ARBA00022982"/>
    </source>
</evidence>
<keyword evidence="4" id="KW-0249">Electron transport</keyword>
<dbReference type="Pfam" id="PF13746">
    <property type="entry name" value="Fer4_18"/>
    <property type="match status" value="1"/>
</dbReference>
<evidence type="ECO:0000256" key="5">
    <source>
        <dbReference type="ARBA" id="ARBA00023004"/>
    </source>
</evidence>
<dbReference type="Pfam" id="PF11614">
    <property type="entry name" value="FixG_C"/>
    <property type="match status" value="1"/>
</dbReference>
<keyword evidence="10" id="KW-1185">Reference proteome</keyword>
<feature type="transmembrane region" description="Helical" evidence="7">
    <location>
        <begin position="86"/>
        <end position="107"/>
    </location>
</feature>
<keyword evidence="7" id="KW-1133">Transmembrane helix</keyword>
<evidence type="ECO:0000256" key="6">
    <source>
        <dbReference type="ARBA" id="ARBA00023014"/>
    </source>
</evidence>
<keyword evidence="7" id="KW-0472">Membrane</keyword>
<dbReference type="Pfam" id="PF12801">
    <property type="entry name" value="Fer4_5"/>
    <property type="match status" value="1"/>
</dbReference>
<dbReference type="PANTHER" id="PTHR30176">
    <property type="entry name" value="FERREDOXIN-TYPE PROTEIN NAPH"/>
    <property type="match status" value="1"/>
</dbReference>
<feature type="transmembrane region" description="Helical" evidence="7">
    <location>
        <begin position="193"/>
        <end position="213"/>
    </location>
</feature>
<dbReference type="GO" id="GO:0005886">
    <property type="term" value="C:plasma membrane"/>
    <property type="evidence" value="ECO:0007669"/>
    <property type="project" value="TreeGrafter"/>
</dbReference>
<dbReference type="Gene3D" id="2.60.40.10">
    <property type="entry name" value="Immunoglobulins"/>
    <property type="match status" value="1"/>
</dbReference>